<keyword evidence="3" id="KW-1185">Reference proteome</keyword>
<comment type="caution">
    <text evidence="2">The sequence shown here is derived from an EMBL/GenBank/DDBJ whole genome shotgun (WGS) entry which is preliminary data.</text>
</comment>
<keyword evidence="1" id="KW-0472">Membrane</keyword>
<reference evidence="2 3" key="1">
    <citation type="journal article" date="2012" name="J. Bacteriol.">
        <title>Genome Sequence of the Alkane-Degrading Bacterium Alcanivorax hongdengensis Type Strain A-11-3.</title>
        <authorList>
            <person name="Lai Q."/>
            <person name="Shao Z."/>
        </authorList>
    </citation>
    <scope>NUCLEOTIDE SEQUENCE [LARGE SCALE GENOMIC DNA]</scope>
    <source>
        <strain evidence="2 3">A-11-3</strain>
    </source>
</reference>
<dbReference type="EMBL" id="AMRJ01000020">
    <property type="protein sequence ID" value="EKF73736.1"/>
    <property type="molecule type" value="Genomic_DNA"/>
</dbReference>
<organism evidence="2 3">
    <name type="scientific">Alcanivorax hongdengensis A-11-3</name>
    <dbReference type="NCBI Taxonomy" id="1177179"/>
    <lineage>
        <taxon>Bacteria</taxon>
        <taxon>Pseudomonadati</taxon>
        <taxon>Pseudomonadota</taxon>
        <taxon>Gammaproteobacteria</taxon>
        <taxon>Oceanospirillales</taxon>
        <taxon>Alcanivoracaceae</taxon>
        <taxon>Alcanivorax</taxon>
    </lineage>
</organism>
<protein>
    <submittedName>
        <fullName evidence="2">Uncharacterized protein</fullName>
    </submittedName>
</protein>
<keyword evidence="1" id="KW-1133">Transmembrane helix</keyword>
<feature type="transmembrane region" description="Helical" evidence="1">
    <location>
        <begin position="41"/>
        <end position="60"/>
    </location>
</feature>
<evidence type="ECO:0000313" key="3">
    <source>
        <dbReference type="Proteomes" id="UP000010164"/>
    </source>
</evidence>
<sequence length="61" mass="7054">MIFLQQSQLIFGGNLRQGMTGLEQESRWLLSKGYLIRRGFLSLKKVLLLLFMVLILEIIVS</sequence>
<dbReference type="AlphaFoldDB" id="L0W9U7"/>
<name>L0W9U7_9GAMM</name>
<gene>
    <name evidence="2" type="ORF">A11A3_12258</name>
</gene>
<evidence type="ECO:0000313" key="2">
    <source>
        <dbReference type="EMBL" id="EKF73736.1"/>
    </source>
</evidence>
<dbReference type="Proteomes" id="UP000010164">
    <property type="component" value="Unassembled WGS sequence"/>
</dbReference>
<accession>L0W9U7</accession>
<proteinExistence type="predicted"/>
<keyword evidence="1" id="KW-0812">Transmembrane</keyword>
<evidence type="ECO:0000256" key="1">
    <source>
        <dbReference type="SAM" id="Phobius"/>
    </source>
</evidence>